<dbReference type="InterPro" id="IPR036700">
    <property type="entry name" value="BOBF_sf"/>
</dbReference>
<dbReference type="NCBIfam" id="NF033674">
    <property type="entry name" value="stress_OB_fold"/>
    <property type="match status" value="1"/>
</dbReference>
<reference evidence="3 4" key="1">
    <citation type="submission" date="2016-12" db="EMBL/GenBank/DDBJ databases">
        <authorList>
            <person name="Song W.-J."/>
            <person name="Kurnit D.M."/>
        </authorList>
    </citation>
    <scope>NUCLEOTIDE SEQUENCE [LARGE SCALE GENOMIC DNA]</scope>
    <source>
        <strain evidence="3 4">IMCC3135</strain>
    </source>
</reference>
<dbReference type="Pfam" id="PF04076">
    <property type="entry name" value="BOF"/>
    <property type="match status" value="1"/>
</dbReference>
<dbReference type="EMBL" id="CP018632">
    <property type="protein sequence ID" value="ASJ73609.1"/>
    <property type="molecule type" value="Genomic_DNA"/>
</dbReference>
<dbReference type="InterPro" id="IPR005220">
    <property type="entry name" value="CarO-like"/>
</dbReference>
<keyword evidence="4" id="KW-1185">Reference proteome</keyword>
<accession>A0A2Z2NQV7</accession>
<keyword evidence="2" id="KW-1133">Transmembrane helix</keyword>
<dbReference type="PANTHER" id="PTHR36571:SF1">
    <property type="entry name" value="PROTEIN YGIW"/>
    <property type="match status" value="1"/>
</dbReference>
<name>A0A2Z2NQV7_9GAMM</name>
<evidence type="ECO:0000256" key="2">
    <source>
        <dbReference type="SAM" id="Phobius"/>
    </source>
</evidence>
<dbReference type="RefSeq" id="WP_088918768.1">
    <property type="nucleotide sequence ID" value="NZ_CP018632.1"/>
</dbReference>
<sequence>MLKLIHSESARSSSELPRLKRVEKGLMLMMIGAAVALPIVALAQYLGPTEQAVYASVADVLAEPVDDAHVSLQGLVVLHEGGDFYRFADASGEIRIELEVEDMPAFSFDDKTPVRITGEIDNELMRKPFIEVERVELTEAS</sequence>
<gene>
    <name evidence="3" type="ORF">IMCC3135_17650</name>
</gene>
<dbReference type="AlphaFoldDB" id="A0A2Z2NQV7"/>
<dbReference type="SUPFAM" id="SSF101756">
    <property type="entry name" value="Hypothetical protein YgiW"/>
    <property type="match status" value="1"/>
</dbReference>
<keyword evidence="2" id="KW-0812">Transmembrane</keyword>
<feature type="transmembrane region" description="Helical" evidence="2">
    <location>
        <begin position="26"/>
        <end position="46"/>
    </location>
</feature>
<proteinExistence type="predicted"/>
<evidence type="ECO:0000256" key="1">
    <source>
        <dbReference type="ARBA" id="ARBA00022729"/>
    </source>
</evidence>
<evidence type="ECO:0000313" key="4">
    <source>
        <dbReference type="Proteomes" id="UP000250079"/>
    </source>
</evidence>
<dbReference type="KEGG" id="gai:IMCC3135_17650"/>
<protein>
    <submittedName>
        <fullName evidence="3">Uncharacterized protein</fullName>
    </submittedName>
</protein>
<keyword evidence="1" id="KW-0732">Signal</keyword>
<dbReference type="OrthoDB" id="598245at2"/>
<organism evidence="3 4">
    <name type="scientific">Granulosicoccus antarcticus IMCC3135</name>
    <dbReference type="NCBI Taxonomy" id="1192854"/>
    <lineage>
        <taxon>Bacteria</taxon>
        <taxon>Pseudomonadati</taxon>
        <taxon>Pseudomonadota</taxon>
        <taxon>Gammaproteobacteria</taxon>
        <taxon>Chromatiales</taxon>
        <taxon>Granulosicoccaceae</taxon>
        <taxon>Granulosicoccus</taxon>
    </lineage>
</organism>
<dbReference type="Proteomes" id="UP000250079">
    <property type="component" value="Chromosome"/>
</dbReference>
<dbReference type="Gene3D" id="2.40.50.200">
    <property type="entry name" value="Bacterial OB-fold"/>
    <property type="match status" value="1"/>
</dbReference>
<keyword evidence="2" id="KW-0472">Membrane</keyword>
<dbReference type="PANTHER" id="PTHR36571">
    <property type="entry name" value="PROTEIN YGIW"/>
    <property type="match status" value="1"/>
</dbReference>
<evidence type="ECO:0000313" key="3">
    <source>
        <dbReference type="EMBL" id="ASJ73609.1"/>
    </source>
</evidence>